<proteinExistence type="predicted"/>
<accession>A0A174UG72</accession>
<keyword evidence="1" id="KW-0812">Transmembrane</keyword>
<feature type="transmembrane region" description="Helical" evidence="1">
    <location>
        <begin position="551"/>
        <end position="571"/>
    </location>
</feature>
<sequence>MKGNAGRGKRIAAITAAILTFTGVATVNPYMVYAQDAAKSITITGNTTEILKGSSDAKNQQNHWSMQIDNETGKDILFYDLKEDDKEITKKQAFKGDTLVLDLANYDGNSVYTVEVYGVDKNIKASAKLYQVQANLTGDTSTNVPMANGVVSEAEKSRTYEASESCVVNDVDYDLNGNGNVSVSYDDNKSSSGYSVDYVKHDSTKNSNIYKAGVQLTDDSGNVLSSENITYYGTYTYQAPKTFSQTSTDENGKSIVNYYKAVDEKAQAVLKKEDNGKSIKIAYQKVDSQTAYDWNINLIDLMTGKTLKTVTQQIGVDESQTYDVASTIENDGVTYTLDSSMQSSYKHTYGDKSRTTNIYYYNKEKWIPENGYDITVKYVNIADRSQITTQTITVTNEEDAVIDCPAEYQNNGHTYIRLKGQSDTIRHSYYSNIRQYTIYYRDSQDTINADTEITYVVVDGGEITVDDVIYRVVPGTTVAVAQNPGTTNAATGETVGASTTVLGDGNTEGTTSQVVQSADDQVPLADQKLDNKKTSKDEGTPLAQTLLENKVGMAIAVAIVLLLVIFGIFMATKKRNEKGR</sequence>
<reference evidence="2 3" key="1">
    <citation type="submission" date="2015-09" db="EMBL/GenBank/DDBJ databases">
        <authorList>
            <consortium name="Pathogen Informatics"/>
        </authorList>
    </citation>
    <scope>NUCLEOTIDE SEQUENCE [LARGE SCALE GENOMIC DNA]</scope>
    <source>
        <strain evidence="2 3">2789STDY5834914</strain>
    </source>
</reference>
<evidence type="ECO:0000256" key="1">
    <source>
        <dbReference type="SAM" id="Phobius"/>
    </source>
</evidence>
<dbReference type="AlphaFoldDB" id="A0A174UG72"/>
<keyword evidence="1" id="KW-0472">Membrane</keyword>
<evidence type="ECO:0000313" key="2">
    <source>
        <dbReference type="EMBL" id="CUQ21333.1"/>
    </source>
</evidence>
<evidence type="ECO:0000313" key="3">
    <source>
        <dbReference type="Proteomes" id="UP000095485"/>
    </source>
</evidence>
<organism evidence="2 3">
    <name type="scientific">Dorea longicatena</name>
    <dbReference type="NCBI Taxonomy" id="88431"/>
    <lineage>
        <taxon>Bacteria</taxon>
        <taxon>Bacillati</taxon>
        <taxon>Bacillota</taxon>
        <taxon>Clostridia</taxon>
        <taxon>Lachnospirales</taxon>
        <taxon>Lachnospiraceae</taxon>
        <taxon>Dorea</taxon>
    </lineage>
</organism>
<protein>
    <submittedName>
        <fullName evidence="2">Uncharacterized protein</fullName>
    </submittedName>
</protein>
<dbReference type="Proteomes" id="UP000095485">
    <property type="component" value="Unassembled WGS sequence"/>
</dbReference>
<dbReference type="EMBL" id="CZAY01000032">
    <property type="protein sequence ID" value="CUQ21333.1"/>
    <property type="molecule type" value="Genomic_DNA"/>
</dbReference>
<keyword evidence="1" id="KW-1133">Transmembrane helix</keyword>
<gene>
    <name evidence="2" type="ORF">ERS852526_03158</name>
</gene>
<name>A0A174UG72_9FIRM</name>